<keyword evidence="2" id="KW-1185">Reference proteome</keyword>
<evidence type="ECO:0000313" key="1">
    <source>
        <dbReference type="EMBL" id="GFT44143.1"/>
    </source>
</evidence>
<comment type="caution">
    <text evidence="1">The sequence shown here is derived from an EMBL/GenBank/DDBJ whole genome shotgun (WGS) entry which is preliminary data.</text>
</comment>
<sequence>MEAIQTIRSCDLLLGDLLPEIMEDIPNPPNLVTYLAGTCWPGMEGYSKTTESCETLAGLAGRNYGRYSKPPSLVTSWEDLLPRIRKYSTESVTYSWEDLLPGMEDIPNPQIL</sequence>
<evidence type="ECO:0000313" key="2">
    <source>
        <dbReference type="Proteomes" id="UP000887013"/>
    </source>
</evidence>
<dbReference type="AlphaFoldDB" id="A0A8X6TT15"/>
<protein>
    <submittedName>
        <fullName evidence="1">Uncharacterized protein</fullName>
    </submittedName>
</protein>
<gene>
    <name evidence="1" type="ORF">NPIL_79321</name>
</gene>
<reference evidence="1" key="1">
    <citation type="submission" date="2020-08" db="EMBL/GenBank/DDBJ databases">
        <title>Multicomponent nature underlies the extraordinary mechanical properties of spider dragline silk.</title>
        <authorList>
            <person name="Kono N."/>
            <person name="Nakamura H."/>
            <person name="Mori M."/>
            <person name="Yoshida Y."/>
            <person name="Ohtoshi R."/>
            <person name="Malay A.D."/>
            <person name="Moran D.A.P."/>
            <person name="Tomita M."/>
            <person name="Numata K."/>
            <person name="Arakawa K."/>
        </authorList>
    </citation>
    <scope>NUCLEOTIDE SEQUENCE</scope>
</reference>
<dbReference type="EMBL" id="BMAW01015505">
    <property type="protein sequence ID" value="GFT44143.1"/>
    <property type="molecule type" value="Genomic_DNA"/>
</dbReference>
<dbReference type="Proteomes" id="UP000887013">
    <property type="component" value="Unassembled WGS sequence"/>
</dbReference>
<name>A0A8X6TT15_NEPPI</name>
<organism evidence="1 2">
    <name type="scientific">Nephila pilipes</name>
    <name type="common">Giant wood spider</name>
    <name type="synonym">Nephila maculata</name>
    <dbReference type="NCBI Taxonomy" id="299642"/>
    <lineage>
        <taxon>Eukaryota</taxon>
        <taxon>Metazoa</taxon>
        <taxon>Ecdysozoa</taxon>
        <taxon>Arthropoda</taxon>
        <taxon>Chelicerata</taxon>
        <taxon>Arachnida</taxon>
        <taxon>Araneae</taxon>
        <taxon>Araneomorphae</taxon>
        <taxon>Entelegynae</taxon>
        <taxon>Araneoidea</taxon>
        <taxon>Nephilidae</taxon>
        <taxon>Nephila</taxon>
    </lineage>
</organism>
<accession>A0A8X6TT15</accession>
<proteinExistence type="predicted"/>